<evidence type="ECO:0000313" key="2">
    <source>
        <dbReference type="EMBL" id="KAK6927170.1"/>
    </source>
</evidence>
<comment type="similarity">
    <text evidence="1">Belongs to the plant acyltransferase family.</text>
</comment>
<accession>A0AAN8V448</accession>
<dbReference type="PANTHER" id="PTHR31147">
    <property type="entry name" value="ACYL TRANSFERASE 4"/>
    <property type="match status" value="1"/>
</dbReference>
<proteinExistence type="inferred from homology"/>
<organism evidence="2 3">
    <name type="scientific">Dillenia turbinata</name>
    <dbReference type="NCBI Taxonomy" id="194707"/>
    <lineage>
        <taxon>Eukaryota</taxon>
        <taxon>Viridiplantae</taxon>
        <taxon>Streptophyta</taxon>
        <taxon>Embryophyta</taxon>
        <taxon>Tracheophyta</taxon>
        <taxon>Spermatophyta</taxon>
        <taxon>Magnoliopsida</taxon>
        <taxon>eudicotyledons</taxon>
        <taxon>Gunneridae</taxon>
        <taxon>Pentapetalae</taxon>
        <taxon>Dilleniales</taxon>
        <taxon>Dilleniaceae</taxon>
        <taxon>Dillenia</taxon>
    </lineage>
</organism>
<dbReference type="InterPro" id="IPR023213">
    <property type="entry name" value="CAT-like_dom_sf"/>
</dbReference>
<dbReference type="Proteomes" id="UP001370490">
    <property type="component" value="Unassembled WGS sequence"/>
</dbReference>
<comment type="caution">
    <text evidence="2">The sequence shown here is derived from an EMBL/GenBank/DDBJ whole genome shotgun (WGS) entry which is preliminary data.</text>
</comment>
<dbReference type="PANTHER" id="PTHR31147:SF25">
    <property type="entry name" value="HXXXD-TYPE ACYL-TRANSFERASE FAMILY PROTEIN"/>
    <property type="match status" value="1"/>
</dbReference>
<keyword evidence="3" id="KW-1185">Reference proteome</keyword>
<name>A0AAN8V448_9MAGN</name>
<dbReference type="Gene3D" id="3.30.559.10">
    <property type="entry name" value="Chloramphenicol acetyltransferase-like domain"/>
    <property type="match status" value="2"/>
</dbReference>
<gene>
    <name evidence="2" type="ORF">RJ641_008889</name>
</gene>
<protein>
    <submittedName>
        <fullName evidence="2">Uncharacterized protein</fullName>
    </submittedName>
</protein>
<sequence length="435" mass="48184">METRQIKPFSVEKKDIVLVRPSKPTPSDTLPLSSIDNDPNLEMICQSVYVYQSNITASNTDARALTTIPVFQRLPDPVYVIKEALSKVLVYYYPLAGMLKRHSDGRLRVNCKIGDGVPFLEATANGTLSSLNYLNGIDVATAKQFVIHLPGKTGADEEGYYHPLLVQVTRFSCGGFTIGMGLSHTICDGFGAAQFFLAMAELASGQSEPTVKPVWERDRLVGACPSEFVKPPADSLATSPYIPTTDISLECFYVSSQSIKRLKQNLTQEETETEVANPENYTILEVLGAYVWRSRLRALKLNLDGHTMFTLAVSMRPHINPPLPDSYYGNAFSGIHAVTLGKDLNEEPLLKAVKPIRNSKRFGLTSNAMRASLEMREWIVEQKVIVDATGACACVTDWRQLGLIEEVDFGWKASVNMIPLPWDMFGFVDLYIEGA</sequence>
<dbReference type="InterPro" id="IPR050898">
    <property type="entry name" value="Plant_acyltransferase"/>
</dbReference>
<reference evidence="2 3" key="1">
    <citation type="submission" date="2023-12" db="EMBL/GenBank/DDBJ databases">
        <title>A high-quality genome assembly for Dillenia turbinata (Dilleniales).</title>
        <authorList>
            <person name="Chanderbali A."/>
        </authorList>
    </citation>
    <scope>NUCLEOTIDE SEQUENCE [LARGE SCALE GENOMIC DNA]</scope>
    <source>
        <strain evidence="2">LSX21</strain>
        <tissue evidence="2">Leaf</tissue>
    </source>
</reference>
<evidence type="ECO:0000313" key="3">
    <source>
        <dbReference type="Proteomes" id="UP001370490"/>
    </source>
</evidence>
<dbReference type="Pfam" id="PF02458">
    <property type="entry name" value="Transferase"/>
    <property type="match status" value="1"/>
</dbReference>
<evidence type="ECO:0000256" key="1">
    <source>
        <dbReference type="ARBA" id="ARBA00009861"/>
    </source>
</evidence>
<dbReference type="AlphaFoldDB" id="A0AAN8V448"/>
<dbReference type="EMBL" id="JBAMMX010000015">
    <property type="protein sequence ID" value="KAK6927170.1"/>
    <property type="molecule type" value="Genomic_DNA"/>
</dbReference>